<dbReference type="InterPro" id="IPR050109">
    <property type="entry name" value="HTH-type_TetR-like_transc_reg"/>
</dbReference>
<keyword evidence="5" id="KW-1185">Reference proteome</keyword>
<evidence type="ECO:0000256" key="2">
    <source>
        <dbReference type="PROSITE-ProRule" id="PRU00335"/>
    </source>
</evidence>
<dbReference type="PRINTS" id="PR00455">
    <property type="entry name" value="HTHTETR"/>
</dbReference>
<evidence type="ECO:0000313" key="4">
    <source>
        <dbReference type="EMBL" id="NIK58218.1"/>
    </source>
</evidence>
<dbReference type="InterPro" id="IPR036271">
    <property type="entry name" value="Tet_transcr_reg_TetR-rel_C_sf"/>
</dbReference>
<feature type="DNA-binding region" description="H-T-H motif" evidence="2">
    <location>
        <begin position="29"/>
        <end position="48"/>
    </location>
</feature>
<dbReference type="InterPro" id="IPR009057">
    <property type="entry name" value="Homeodomain-like_sf"/>
</dbReference>
<protein>
    <submittedName>
        <fullName evidence="4">AcrR family transcriptional regulator</fullName>
    </submittedName>
</protein>
<organism evidence="4 5">
    <name type="scientific">Kribbella shirazensis</name>
    <dbReference type="NCBI Taxonomy" id="1105143"/>
    <lineage>
        <taxon>Bacteria</taxon>
        <taxon>Bacillati</taxon>
        <taxon>Actinomycetota</taxon>
        <taxon>Actinomycetes</taxon>
        <taxon>Propionibacteriales</taxon>
        <taxon>Kribbellaceae</taxon>
        <taxon>Kribbella</taxon>
    </lineage>
</organism>
<dbReference type="Gene3D" id="1.10.10.60">
    <property type="entry name" value="Homeodomain-like"/>
    <property type="match status" value="1"/>
</dbReference>
<dbReference type="PROSITE" id="PS50977">
    <property type="entry name" value="HTH_TETR_2"/>
    <property type="match status" value="1"/>
</dbReference>
<comment type="caution">
    <text evidence="4">The sequence shown here is derived from an EMBL/GenBank/DDBJ whole genome shotgun (WGS) entry which is preliminary data.</text>
</comment>
<name>A0A7X6A1Q6_9ACTN</name>
<dbReference type="Proteomes" id="UP000555407">
    <property type="component" value="Unassembled WGS sequence"/>
</dbReference>
<dbReference type="InterPro" id="IPR001647">
    <property type="entry name" value="HTH_TetR"/>
</dbReference>
<dbReference type="EMBL" id="JAASRO010000001">
    <property type="protein sequence ID" value="NIK58218.1"/>
    <property type="molecule type" value="Genomic_DNA"/>
</dbReference>
<dbReference type="PANTHER" id="PTHR30055">
    <property type="entry name" value="HTH-TYPE TRANSCRIPTIONAL REGULATOR RUTR"/>
    <property type="match status" value="1"/>
</dbReference>
<dbReference type="AlphaFoldDB" id="A0A7X6A1Q6"/>
<gene>
    <name evidence="4" type="ORF">BJY22_003935</name>
</gene>
<feature type="domain" description="HTH tetR-type" evidence="3">
    <location>
        <begin position="6"/>
        <end position="66"/>
    </location>
</feature>
<sequence>MRRSAADTKAVILAAARERFAGDGYERATIRAIAADAGIDPAMVMRYFGSKDKLFASAAEFDLRLPDLSRVPRERLGETVVRHFLERWRADEGLQVLLRTGVTNAAAAERMRDIFSTQLAPMIATFAGEQAAARAVLVASQVLGMALCRNVLRFPAAADMPDDEVVRWLAPTINRYLTAD</sequence>
<dbReference type="GO" id="GO:0000976">
    <property type="term" value="F:transcription cis-regulatory region binding"/>
    <property type="evidence" value="ECO:0007669"/>
    <property type="project" value="TreeGrafter"/>
</dbReference>
<evidence type="ECO:0000256" key="1">
    <source>
        <dbReference type="ARBA" id="ARBA00023125"/>
    </source>
</evidence>
<reference evidence="4 5" key="1">
    <citation type="submission" date="2020-03" db="EMBL/GenBank/DDBJ databases">
        <title>Sequencing the genomes of 1000 actinobacteria strains.</title>
        <authorList>
            <person name="Klenk H.-P."/>
        </authorList>
    </citation>
    <scope>NUCLEOTIDE SEQUENCE [LARGE SCALE GENOMIC DNA]</scope>
    <source>
        <strain evidence="4 5">DSM 45490</strain>
    </source>
</reference>
<dbReference type="InterPro" id="IPR041678">
    <property type="entry name" value="TetR_C_16"/>
</dbReference>
<proteinExistence type="predicted"/>
<dbReference type="SUPFAM" id="SSF46689">
    <property type="entry name" value="Homeodomain-like"/>
    <property type="match status" value="1"/>
</dbReference>
<dbReference type="Gene3D" id="1.10.357.10">
    <property type="entry name" value="Tetracycline Repressor, domain 2"/>
    <property type="match status" value="1"/>
</dbReference>
<accession>A0A7X6A1Q6</accession>
<keyword evidence="1 2" id="KW-0238">DNA-binding</keyword>
<evidence type="ECO:0000259" key="3">
    <source>
        <dbReference type="PROSITE" id="PS50977"/>
    </source>
</evidence>
<dbReference type="RefSeq" id="WP_167208844.1">
    <property type="nucleotide sequence ID" value="NZ_JAASRO010000001.1"/>
</dbReference>
<dbReference type="Pfam" id="PF17920">
    <property type="entry name" value="TetR_C_16"/>
    <property type="match status" value="1"/>
</dbReference>
<dbReference type="SUPFAM" id="SSF48498">
    <property type="entry name" value="Tetracyclin repressor-like, C-terminal domain"/>
    <property type="match status" value="1"/>
</dbReference>
<dbReference type="Pfam" id="PF00440">
    <property type="entry name" value="TetR_N"/>
    <property type="match status" value="1"/>
</dbReference>
<evidence type="ECO:0000313" key="5">
    <source>
        <dbReference type="Proteomes" id="UP000555407"/>
    </source>
</evidence>
<dbReference type="GO" id="GO:0003700">
    <property type="term" value="F:DNA-binding transcription factor activity"/>
    <property type="evidence" value="ECO:0007669"/>
    <property type="project" value="TreeGrafter"/>
</dbReference>
<dbReference type="PANTHER" id="PTHR30055:SF235">
    <property type="entry name" value="TRANSCRIPTIONAL REGULATORY PROTEIN"/>
    <property type="match status" value="1"/>
</dbReference>